<evidence type="ECO:0000313" key="2">
    <source>
        <dbReference type="Proteomes" id="UP000265614"/>
    </source>
</evidence>
<protein>
    <submittedName>
        <fullName evidence="1">Uncharacterized protein</fullName>
    </submittedName>
</protein>
<evidence type="ECO:0000313" key="1">
    <source>
        <dbReference type="EMBL" id="RJK95937.1"/>
    </source>
</evidence>
<dbReference type="AlphaFoldDB" id="A0A3A3YWK4"/>
<organism evidence="1 2">
    <name type="scientific">Vallicoccus soli</name>
    <dbReference type="NCBI Taxonomy" id="2339232"/>
    <lineage>
        <taxon>Bacteria</taxon>
        <taxon>Bacillati</taxon>
        <taxon>Actinomycetota</taxon>
        <taxon>Actinomycetes</taxon>
        <taxon>Motilibacterales</taxon>
        <taxon>Vallicoccaceae</taxon>
        <taxon>Vallicoccus</taxon>
    </lineage>
</organism>
<dbReference type="Proteomes" id="UP000265614">
    <property type="component" value="Unassembled WGS sequence"/>
</dbReference>
<gene>
    <name evidence="1" type="ORF">D5H78_10095</name>
</gene>
<dbReference type="RefSeq" id="WP_119950363.1">
    <property type="nucleotide sequence ID" value="NZ_QZEZ01000004.1"/>
</dbReference>
<accession>A0A3A3YWK4</accession>
<sequence>MDAQLADLNARAAALVDAWLIDGDHEVLDRLQAVVRVRRDYLQPALLPLQSGWEGLIARIERNQVANPEHAYPAVFAALAGPLLAGPGCR</sequence>
<keyword evidence="2" id="KW-1185">Reference proteome</keyword>
<reference evidence="1 2" key="1">
    <citation type="submission" date="2018-09" db="EMBL/GenBank/DDBJ databases">
        <title>YIM 75000 draft genome.</title>
        <authorList>
            <person name="Tang S."/>
            <person name="Feng Y."/>
        </authorList>
    </citation>
    <scope>NUCLEOTIDE SEQUENCE [LARGE SCALE GENOMIC DNA]</scope>
    <source>
        <strain evidence="1 2">YIM 75000</strain>
    </source>
</reference>
<comment type="caution">
    <text evidence="1">The sequence shown here is derived from an EMBL/GenBank/DDBJ whole genome shotgun (WGS) entry which is preliminary data.</text>
</comment>
<proteinExistence type="predicted"/>
<dbReference type="EMBL" id="QZEZ01000004">
    <property type="protein sequence ID" value="RJK95937.1"/>
    <property type="molecule type" value="Genomic_DNA"/>
</dbReference>
<name>A0A3A3YWK4_9ACTN</name>